<reference evidence="7 8" key="1">
    <citation type="journal article" date="2015" name="Antonie Van Leeuwenhoek">
        <title>Prauserella endophytica sp. nov., an endophytic actinobacterium isolated from Tamarix taklamakanensis.</title>
        <authorList>
            <person name="Liu J.M."/>
            <person name="Habden X."/>
            <person name="Guo L."/>
            <person name="Tuo L."/>
            <person name="Jiang Z.K."/>
            <person name="Liu S.W."/>
            <person name="Liu X.F."/>
            <person name="Chen L."/>
            <person name="Li R.F."/>
            <person name="Zhang Y.Q."/>
            <person name="Sun C.H."/>
        </authorList>
    </citation>
    <scope>NUCLEOTIDE SEQUENCE [LARGE SCALE GENOMIC DNA]</scope>
    <source>
        <strain evidence="7 8">CGMCC 4.7182</strain>
    </source>
</reference>
<dbReference type="InterPro" id="IPR051677">
    <property type="entry name" value="AfsR-DnrI-RedD_regulator"/>
</dbReference>
<dbReference type="InterPro" id="IPR036388">
    <property type="entry name" value="WH-like_DNA-bd_sf"/>
</dbReference>
<evidence type="ECO:0000313" key="7">
    <source>
        <dbReference type="EMBL" id="TKG72783.1"/>
    </source>
</evidence>
<dbReference type="SMART" id="SM00862">
    <property type="entry name" value="Trans_reg_C"/>
    <property type="match status" value="1"/>
</dbReference>
<evidence type="ECO:0000256" key="5">
    <source>
        <dbReference type="PROSITE-ProRule" id="PRU01091"/>
    </source>
</evidence>
<dbReference type="InterPro" id="IPR001867">
    <property type="entry name" value="OmpR/PhoB-type_DNA-bd"/>
</dbReference>
<gene>
    <name evidence="7" type="ORF">FCN18_06025</name>
</gene>
<comment type="similarity">
    <text evidence="1">Belongs to the AfsR/DnrI/RedD regulatory family.</text>
</comment>
<evidence type="ECO:0000256" key="2">
    <source>
        <dbReference type="ARBA" id="ARBA00023015"/>
    </source>
</evidence>
<feature type="domain" description="OmpR/PhoB-type" evidence="6">
    <location>
        <begin position="1"/>
        <end position="93"/>
    </location>
</feature>
<dbReference type="RefSeq" id="WP_137093727.1">
    <property type="nucleotide sequence ID" value="NZ_SWMS01000002.1"/>
</dbReference>
<dbReference type="SUPFAM" id="SSF46894">
    <property type="entry name" value="C-terminal effector domain of the bipartite response regulators"/>
    <property type="match status" value="1"/>
</dbReference>
<keyword evidence="8" id="KW-1185">Reference proteome</keyword>
<dbReference type="SMART" id="SM01043">
    <property type="entry name" value="BTAD"/>
    <property type="match status" value="1"/>
</dbReference>
<accession>A0ABY2SAT6</accession>
<keyword evidence="4" id="KW-0804">Transcription</keyword>
<dbReference type="Pfam" id="PF13191">
    <property type="entry name" value="AAA_16"/>
    <property type="match status" value="1"/>
</dbReference>
<protein>
    <recommendedName>
        <fullName evidence="6">OmpR/PhoB-type domain-containing protein</fullName>
    </recommendedName>
</protein>
<dbReference type="InterPro" id="IPR011990">
    <property type="entry name" value="TPR-like_helical_dom_sf"/>
</dbReference>
<dbReference type="SUPFAM" id="SSF48452">
    <property type="entry name" value="TPR-like"/>
    <property type="match status" value="2"/>
</dbReference>
<evidence type="ECO:0000256" key="4">
    <source>
        <dbReference type="ARBA" id="ARBA00023163"/>
    </source>
</evidence>
<evidence type="ECO:0000256" key="3">
    <source>
        <dbReference type="ARBA" id="ARBA00023125"/>
    </source>
</evidence>
<dbReference type="Gene3D" id="3.40.50.300">
    <property type="entry name" value="P-loop containing nucleotide triphosphate hydrolases"/>
    <property type="match status" value="1"/>
</dbReference>
<dbReference type="SUPFAM" id="SSF52540">
    <property type="entry name" value="P-loop containing nucleoside triphosphate hydrolases"/>
    <property type="match status" value="1"/>
</dbReference>
<proteinExistence type="inferred from homology"/>
<comment type="caution">
    <text evidence="7">The sequence shown here is derived from an EMBL/GenBank/DDBJ whole genome shotgun (WGS) entry which is preliminary data.</text>
</comment>
<dbReference type="InterPro" id="IPR041664">
    <property type="entry name" value="AAA_16"/>
</dbReference>
<dbReference type="PROSITE" id="PS51755">
    <property type="entry name" value="OMPR_PHOB"/>
    <property type="match status" value="1"/>
</dbReference>
<dbReference type="Gene3D" id="1.10.10.10">
    <property type="entry name" value="Winged helix-like DNA-binding domain superfamily/Winged helix DNA-binding domain"/>
    <property type="match status" value="1"/>
</dbReference>
<evidence type="ECO:0000313" key="8">
    <source>
        <dbReference type="Proteomes" id="UP000309992"/>
    </source>
</evidence>
<sequence>MQFGVLGPLDVVGDGHRVQLGGPKQRELLAMLLLHANRVVPAGRLVEALWGTEAPARADVTLRSHVLHLRQRLAASGGTDVLLTRRPGYELRADPADVDAHRFELLARRGQHALDDGDPERAADLLREALALWRGPVLDDLGQPAFAQAATARLEELRLVAIENRIAADLALHRHHEVIAELERLVAAHPFREGFVGQLMLALYRSGRQVDALDTHASARKRLSTELGLDPGPALAELETAILRHDPALSLPARRPPGHDREVLPPADALFAVVRRVPIVGRPAELHRLRAHWAEVRKGARRVVFVSGEAGVGKTRLVAEFAHGLGDDAALLVGRCDPASPVPYGPVAGALRASAAVGRVVAGAPDGFRDRLSPLLDGSAGPREAPADDAADERLALFDTVVWLLDRLAAELPVVLTVEEGEHIDRASSLLIRHLVGHLPRRMLVVVCFRDPPGGRHPPLLELLGDLEGFADRLALHPLTEDDFGPLVTGLTGAGAPRDFVRALWRHTGGNPFYATEVVRDLSARAALTADGHWAVPAGVRDVLRHRMHALPEPVRQVVRVAAVLGREVEFDVLARLVDVDEDSLIDALDLLVGAGLLVEAGSSWKASYAFPHDLMRDAVHADLAVPRRQRIHVRAARALLARRPGRAQDVIAAAAHLRRAGAAAEPVEAADVALRASDEAARLYAWDEAVGHAETAVAILGDGGAPADRLADARVRAAMLRLKSSIGYPLAVRHLEAALESYRAAGDDAAVASVHSRLGAALCAHHSVLDIPRAIEHFAAAEAAHGEGRAAFHLQRGLALAAMYGLRTELLGTSSRRAGELAARLGGRELTVPAWWGQAWFRLNRGELSAAAATLSGMWTTARDCGDAYLGWMTVNAAALHATEYLLDPVAGRDWCRRGLAQSRLDTFAHPHQSVLDQLTLALARAGELAAARDTASRLSADAVSLRLLLILDGEWEHAEAALAKALAADEAAGDLNDAAVHARWLAGARLLLGAEAGAVAALERALALGVEGPQVPTELSARAELARIHVVSDIENAERHLARCDEILGGGEDWRGLAGVVELARGAVAGARGQSRESDAAYERAVRIFATHRLPWHRAAALHAWACLLLASGRPAEAEGRHRETSALYDELGAVPRWRRPPAPP</sequence>
<name>A0ABY2SAT6_9PSEU</name>
<dbReference type="CDD" id="cd15831">
    <property type="entry name" value="BTAD"/>
    <property type="match status" value="1"/>
</dbReference>
<feature type="DNA-binding region" description="OmpR/PhoB-type" evidence="5">
    <location>
        <begin position="1"/>
        <end position="93"/>
    </location>
</feature>
<dbReference type="Proteomes" id="UP000309992">
    <property type="component" value="Unassembled WGS sequence"/>
</dbReference>
<dbReference type="Pfam" id="PF00486">
    <property type="entry name" value="Trans_reg_C"/>
    <property type="match status" value="1"/>
</dbReference>
<evidence type="ECO:0000259" key="6">
    <source>
        <dbReference type="PROSITE" id="PS51755"/>
    </source>
</evidence>
<dbReference type="EMBL" id="SWMS01000002">
    <property type="protein sequence ID" value="TKG72783.1"/>
    <property type="molecule type" value="Genomic_DNA"/>
</dbReference>
<dbReference type="PANTHER" id="PTHR35807:SF1">
    <property type="entry name" value="TRANSCRIPTIONAL REGULATOR REDD"/>
    <property type="match status" value="1"/>
</dbReference>
<organism evidence="7 8">
    <name type="scientific">Prauserella endophytica</name>
    <dbReference type="NCBI Taxonomy" id="1592324"/>
    <lineage>
        <taxon>Bacteria</taxon>
        <taxon>Bacillati</taxon>
        <taxon>Actinomycetota</taxon>
        <taxon>Actinomycetes</taxon>
        <taxon>Pseudonocardiales</taxon>
        <taxon>Pseudonocardiaceae</taxon>
        <taxon>Prauserella</taxon>
        <taxon>Prauserella coralliicola group</taxon>
    </lineage>
</organism>
<evidence type="ECO:0000256" key="1">
    <source>
        <dbReference type="ARBA" id="ARBA00005820"/>
    </source>
</evidence>
<dbReference type="InterPro" id="IPR016032">
    <property type="entry name" value="Sig_transdc_resp-reg_C-effctor"/>
</dbReference>
<keyword evidence="3 5" id="KW-0238">DNA-binding</keyword>
<dbReference type="CDD" id="cd00383">
    <property type="entry name" value="trans_reg_C"/>
    <property type="match status" value="1"/>
</dbReference>
<dbReference type="Gene3D" id="1.25.40.10">
    <property type="entry name" value="Tetratricopeptide repeat domain"/>
    <property type="match status" value="2"/>
</dbReference>
<dbReference type="Pfam" id="PF03704">
    <property type="entry name" value="BTAD"/>
    <property type="match status" value="1"/>
</dbReference>
<keyword evidence="2" id="KW-0805">Transcription regulation</keyword>
<dbReference type="InterPro" id="IPR027417">
    <property type="entry name" value="P-loop_NTPase"/>
</dbReference>
<dbReference type="PANTHER" id="PTHR35807">
    <property type="entry name" value="TRANSCRIPTIONAL REGULATOR REDD-RELATED"/>
    <property type="match status" value="1"/>
</dbReference>
<dbReference type="InterPro" id="IPR005158">
    <property type="entry name" value="BTAD"/>
</dbReference>